<feature type="domain" description="Tyr recombinase" evidence="2">
    <location>
        <begin position="1"/>
        <end position="41"/>
    </location>
</feature>
<evidence type="ECO:0000256" key="1">
    <source>
        <dbReference type="ARBA" id="ARBA00023172"/>
    </source>
</evidence>
<evidence type="ECO:0000259" key="2">
    <source>
        <dbReference type="PROSITE" id="PS51898"/>
    </source>
</evidence>
<dbReference type="EMBL" id="CP039126">
    <property type="protein sequence ID" value="QMW81560.1"/>
    <property type="molecule type" value="Genomic_DNA"/>
</dbReference>
<name>A0A7G5N3W7_9FIRM</name>
<dbReference type="InterPro" id="IPR011010">
    <property type="entry name" value="DNA_brk_join_enz"/>
</dbReference>
<dbReference type="PROSITE" id="PS51898">
    <property type="entry name" value="TYR_RECOMBINASE"/>
    <property type="match status" value="1"/>
</dbReference>
<evidence type="ECO:0000313" key="3">
    <source>
        <dbReference type="EMBL" id="QMW81560.1"/>
    </source>
</evidence>
<protein>
    <recommendedName>
        <fullName evidence="2">Tyr recombinase domain-containing protein</fullName>
    </recommendedName>
</protein>
<evidence type="ECO:0000313" key="4">
    <source>
        <dbReference type="Proteomes" id="UP000515789"/>
    </source>
</evidence>
<proteinExistence type="predicted"/>
<dbReference type="SUPFAM" id="SSF56349">
    <property type="entry name" value="DNA breaking-rejoining enzymes"/>
    <property type="match status" value="1"/>
</dbReference>
<keyword evidence="1" id="KW-0233">DNA recombination</keyword>
<gene>
    <name evidence="3" type="ORF">E5259_27100</name>
</gene>
<dbReference type="Proteomes" id="UP000515789">
    <property type="component" value="Chromosome"/>
</dbReference>
<dbReference type="InterPro" id="IPR013762">
    <property type="entry name" value="Integrase-like_cat_sf"/>
</dbReference>
<dbReference type="Gene3D" id="1.10.443.10">
    <property type="entry name" value="Intergrase catalytic core"/>
    <property type="match status" value="1"/>
</dbReference>
<dbReference type="GO" id="GO:0003677">
    <property type="term" value="F:DNA binding"/>
    <property type="evidence" value="ECO:0007669"/>
    <property type="project" value="InterPro"/>
</dbReference>
<dbReference type="InterPro" id="IPR002104">
    <property type="entry name" value="Integrase_catalytic"/>
</dbReference>
<reference evidence="3 4" key="1">
    <citation type="submission" date="2019-04" db="EMBL/GenBank/DDBJ databases">
        <authorList>
            <person name="Schori C."/>
            <person name="Ahrens C."/>
        </authorList>
    </citation>
    <scope>NUCLEOTIDE SEQUENCE [LARGE SCALE GENOMIC DNA]</scope>
    <source>
        <strain evidence="3 4">DSM 2950</strain>
    </source>
</reference>
<dbReference type="GO" id="GO:0006310">
    <property type="term" value="P:DNA recombination"/>
    <property type="evidence" value="ECO:0007669"/>
    <property type="project" value="UniProtKB-KW"/>
</dbReference>
<accession>A0A7G5N3W7</accession>
<sequence length="76" mass="8716">MVKAGMDIKTAQYLLGHADAKTTLNVYTHFGYNDIKINNLDDYYKLLQSKCSQDKKKTPEMPEMQAFSGFYISKIT</sequence>
<dbReference type="AlphaFoldDB" id="A0A7G5N3W7"/>
<dbReference type="GO" id="GO:0015074">
    <property type="term" value="P:DNA integration"/>
    <property type="evidence" value="ECO:0007669"/>
    <property type="project" value="InterPro"/>
</dbReference>
<organism evidence="3 4">
    <name type="scientific">Blautia producta</name>
    <dbReference type="NCBI Taxonomy" id="33035"/>
    <lineage>
        <taxon>Bacteria</taxon>
        <taxon>Bacillati</taxon>
        <taxon>Bacillota</taxon>
        <taxon>Clostridia</taxon>
        <taxon>Lachnospirales</taxon>
        <taxon>Lachnospiraceae</taxon>
        <taxon>Blautia</taxon>
    </lineage>
</organism>